<dbReference type="PANTHER" id="PTHR43581">
    <property type="entry name" value="ATP/GTP PHOSPHATASE"/>
    <property type="match status" value="1"/>
</dbReference>
<dbReference type="EMBL" id="BLVO01000016">
    <property type="protein sequence ID" value="GFM35272.1"/>
    <property type="molecule type" value="Genomic_DNA"/>
</dbReference>
<dbReference type="Pfam" id="PF13175">
    <property type="entry name" value="AAA_15"/>
    <property type="match status" value="1"/>
</dbReference>
<evidence type="ECO:0000313" key="2">
    <source>
        <dbReference type="EMBL" id="GFM35272.1"/>
    </source>
</evidence>
<feature type="domain" description="Endonuclease GajA/Old nuclease/RecF-like AAA" evidence="1">
    <location>
        <begin position="11"/>
        <end position="446"/>
    </location>
</feature>
<protein>
    <recommendedName>
        <fullName evidence="1">Endonuclease GajA/Old nuclease/RecF-like AAA domain-containing protein</fullName>
    </recommendedName>
</protein>
<dbReference type="InterPro" id="IPR051396">
    <property type="entry name" value="Bact_Antivir_Def_Nuclease"/>
</dbReference>
<sequence>MITINNIEANMITGIGIRNFKSFSEYTEIPFGNITLFSGLNSSGKSTIYQAILLLQQSFGYNFYDIKGNKLPFLKLNGSLVTLGTNSEILSDENDKSIYFYFKINEKSKIEYTFSLPENEQSTGYNEELGINFFLSKIKYTTHNKIGSYCVSLKNDTWEISANEILSFSSYDLSNILQKHGLSIVKNKLKIHNDTSEDERFCKICRIFKNNVTFSNALCIDISDRKLNKFNIHFEDMKCAYLEEIQEHIDFEEIKEQMYDQSIHLEQITLLNTTSLQDEHHTPTIEKTIHIPPFRGLPKRIYLDPEETPLSGYNRIRNTYINYAYDIENNKPIKGSLKQAINYWLVEKFKLAEKVKIQETIPGISTEIFIQISGKYTPINNVGFGTSQLIPTIFKILSGLNNNIYIVDEPETHLHPSIQSILADFFLQLALTGKHIIIETHSEYLIDKMIFNCVKYQDTSDKIKMYWVNKKNGSSNLESISFDELGFIKNQPEGFLNEKKKMVEELNNIRIARLSNGQ</sequence>
<organism evidence="2 3">
    <name type="scientific">Desulfovibrio subterraneus</name>
    <dbReference type="NCBI Taxonomy" id="2718620"/>
    <lineage>
        <taxon>Bacteria</taxon>
        <taxon>Pseudomonadati</taxon>
        <taxon>Thermodesulfobacteriota</taxon>
        <taxon>Desulfovibrionia</taxon>
        <taxon>Desulfovibrionales</taxon>
        <taxon>Desulfovibrionaceae</taxon>
        <taxon>Desulfovibrio</taxon>
    </lineage>
</organism>
<dbReference type="SUPFAM" id="SSF52540">
    <property type="entry name" value="P-loop containing nucleoside triphosphate hydrolases"/>
    <property type="match status" value="1"/>
</dbReference>
<accession>A0A7J0BQ04</accession>
<comment type="caution">
    <text evidence="2">The sequence shown here is derived from an EMBL/GenBank/DDBJ whole genome shotgun (WGS) entry which is preliminary data.</text>
</comment>
<dbReference type="Proteomes" id="UP000503840">
    <property type="component" value="Unassembled WGS sequence"/>
</dbReference>
<reference evidence="2 3" key="1">
    <citation type="submission" date="2020-05" db="EMBL/GenBank/DDBJ databases">
        <title>Draft genome sequence of Desulfovibrio sp. strain HN2T.</title>
        <authorList>
            <person name="Ueno A."/>
            <person name="Tamazawa S."/>
            <person name="Tamamura S."/>
            <person name="Murakami T."/>
            <person name="Kiyama T."/>
            <person name="Inomata H."/>
            <person name="Amano Y."/>
            <person name="Miyakawa K."/>
            <person name="Tamaki H."/>
            <person name="Naganuma T."/>
            <person name="Kaneko K."/>
        </authorList>
    </citation>
    <scope>NUCLEOTIDE SEQUENCE [LARGE SCALE GENOMIC DNA]</scope>
    <source>
        <strain evidence="2 3">HN2</strain>
    </source>
</reference>
<gene>
    <name evidence="2" type="ORF">DSM101010T_36370</name>
</gene>
<evidence type="ECO:0000313" key="3">
    <source>
        <dbReference type="Proteomes" id="UP000503840"/>
    </source>
</evidence>
<dbReference type="InterPro" id="IPR027417">
    <property type="entry name" value="P-loop_NTPase"/>
</dbReference>
<dbReference type="InterPro" id="IPR041685">
    <property type="entry name" value="AAA_GajA/Old/RecF-like"/>
</dbReference>
<dbReference type="CDD" id="cd00267">
    <property type="entry name" value="ABC_ATPase"/>
    <property type="match status" value="1"/>
</dbReference>
<dbReference type="PANTHER" id="PTHR43581:SF4">
    <property type="entry name" value="ATP_GTP PHOSPHATASE"/>
    <property type="match status" value="1"/>
</dbReference>
<keyword evidence="3" id="KW-1185">Reference proteome</keyword>
<evidence type="ECO:0000259" key="1">
    <source>
        <dbReference type="Pfam" id="PF13175"/>
    </source>
</evidence>
<dbReference type="AlphaFoldDB" id="A0A7J0BQ04"/>
<name>A0A7J0BQ04_9BACT</name>
<dbReference type="Gene3D" id="3.40.50.300">
    <property type="entry name" value="P-loop containing nucleotide triphosphate hydrolases"/>
    <property type="match status" value="1"/>
</dbReference>
<proteinExistence type="predicted"/>